<dbReference type="InterPro" id="IPR036249">
    <property type="entry name" value="Thioredoxin-like_sf"/>
</dbReference>
<dbReference type="SUPFAM" id="SSF52833">
    <property type="entry name" value="Thioredoxin-like"/>
    <property type="match status" value="1"/>
</dbReference>
<evidence type="ECO:0000259" key="2">
    <source>
        <dbReference type="PROSITE" id="PS51352"/>
    </source>
</evidence>
<dbReference type="NCBIfam" id="TIGR01068">
    <property type="entry name" value="thioredoxin"/>
    <property type="match status" value="1"/>
</dbReference>
<dbReference type="PANTHER" id="PTHR46115">
    <property type="entry name" value="THIOREDOXIN-LIKE PROTEIN 1"/>
    <property type="match status" value="1"/>
</dbReference>
<proteinExistence type="predicted"/>
<name>A0AAD5TEE8_9FUNG</name>
<feature type="domain" description="Thioredoxin" evidence="2">
    <location>
        <begin position="64"/>
        <end position="180"/>
    </location>
</feature>
<dbReference type="PRINTS" id="PR00421">
    <property type="entry name" value="THIOREDOXIN"/>
</dbReference>
<dbReference type="Pfam" id="PF00085">
    <property type="entry name" value="Thioredoxin"/>
    <property type="match status" value="1"/>
</dbReference>
<keyword evidence="4" id="KW-1185">Reference proteome</keyword>
<dbReference type="GO" id="GO:0015035">
    <property type="term" value="F:protein-disulfide reductase activity"/>
    <property type="evidence" value="ECO:0007669"/>
    <property type="project" value="InterPro"/>
</dbReference>
<dbReference type="InterPro" id="IPR005746">
    <property type="entry name" value="Thioredoxin"/>
</dbReference>
<sequence length="182" mass="19322">MLRSCSSSARPRLFRPFAAAQCKPQPFRPTATPASTALPSILPQSATASCLLVQNPALSRAMSTGPRAALPEMGAEVAAGDEDFERILAAAGNSPVVVDFYANWCGPCRIIAPVLKKVVKENAKTFLVKIDVDAAEDTAAKYQIASLPTVAIFRNGAIVDQFLGTRSEADIRKFVEKATNAA</sequence>
<dbReference type="Gene3D" id="3.40.30.10">
    <property type="entry name" value="Glutaredoxin"/>
    <property type="match status" value="1"/>
</dbReference>
<evidence type="ECO:0000313" key="4">
    <source>
        <dbReference type="Proteomes" id="UP001212152"/>
    </source>
</evidence>
<accession>A0AAD5TEE8</accession>
<dbReference type="AlphaFoldDB" id="A0AAD5TEE8"/>
<dbReference type="InterPro" id="IPR017937">
    <property type="entry name" value="Thioredoxin_CS"/>
</dbReference>
<dbReference type="PROSITE" id="PS00194">
    <property type="entry name" value="THIOREDOXIN_1"/>
    <property type="match status" value="1"/>
</dbReference>
<organism evidence="3 4">
    <name type="scientific">Geranomyces variabilis</name>
    <dbReference type="NCBI Taxonomy" id="109894"/>
    <lineage>
        <taxon>Eukaryota</taxon>
        <taxon>Fungi</taxon>
        <taxon>Fungi incertae sedis</taxon>
        <taxon>Chytridiomycota</taxon>
        <taxon>Chytridiomycota incertae sedis</taxon>
        <taxon>Chytridiomycetes</taxon>
        <taxon>Spizellomycetales</taxon>
        <taxon>Powellomycetaceae</taxon>
        <taxon>Geranomyces</taxon>
    </lineage>
</organism>
<dbReference type="InterPro" id="IPR013766">
    <property type="entry name" value="Thioredoxin_domain"/>
</dbReference>
<dbReference type="Proteomes" id="UP001212152">
    <property type="component" value="Unassembled WGS sequence"/>
</dbReference>
<gene>
    <name evidence="3" type="ORF">HDU87_008172</name>
</gene>
<dbReference type="EMBL" id="JADGJQ010000081">
    <property type="protein sequence ID" value="KAJ3171922.1"/>
    <property type="molecule type" value="Genomic_DNA"/>
</dbReference>
<protein>
    <recommendedName>
        <fullName evidence="2">Thioredoxin domain-containing protein</fullName>
    </recommendedName>
</protein>
<evidence type="ECO:0000313" key="3">
    <source>
        <dbReference type="EMBL" id="KAJ3171922.1"/>
    </source>
</evidence>
<reference evidence="3" key="1">
    <citation type="submission" date="2020-05" db="EMBL/GenBank/DDBJ databases">
        <title>Phylogenomic resolution of chytrid fungi.</title>
        <authorList>
            <person name="Stajich J.E."/>
            <person name="Amses K."/>
            <person name="Simmons R."/>
            <person name="Seto K."/>
            <person name="Myers J."/>
            <person name="Bonds A."/>
            <person name="Quandt C.A."/>
            <person name="Barry K."/>
            <person name="Liu P."/>
            <person name="Grigoriev I."/>
            <person name="Longcore J.E."/>
            <person name="James T.Y."/>
        </authorList>
    </citation>
    <scope>NUCLEOTIDE SEQUENCE</scope>
    <source>
        <strain evidence="3">JEL0379</strain>
    </source>
</reference>
<comment type="caution">
    <text evidence="3">The sequence shown here is derived from an EMBL/GenBank/DDBJ whole genome shotgun (WGS) entry which is preliminary data.</text>
</comment>
<keyword evidence="1" id="KW-1015">Disulfide bond</keyword>
<evidence type="ECO:0000256" key="1">
    <source>
        <dbReference type="ARBA" id="ARBA00023157"/>
    </source>
</evidence>
<dbReference type="PROSITE" id="PS51352">
    <property type="entry name" value="THIOREDOXIN_2"/>
    <property type="match status" value="1"/>
</dbReference>
<dbReference type="CDD" id="cd02947">
    <property type="entry name" value="TRX_family"/>
    <property type="match status" value="1"/>
</dbReference>